<evidence type="ECO:0000313" key="2">
    <source>
        <dbReference type="Proteomes" id="UP000562492"/>
    </source>
</evidence>
<comment type="caution">
    <text evidence="1">The sequence shown here is derived from an EMBL/GenBank/DDBJ whole genome shotgun (WGS) entry which is preliminary data.</text>
</comment>
<protein>
    <submittedName>
        <fullName evidence="1">Uncharacterized protein</fullName>
    </submittedName>
</protein>
<dbReference type="EMBL" id="JACHKZ010000005">
    <property type="protein sequence ID" value="MBB6577170.1"/>
    <property type="molecule type" value="Genomic_DNA"/>
</dbReference>
<reference evidence="1 2" key="1">
    <citation type="submission" date="2020-08" db="EMBL/GenBank/DDBJ databases">
        <title>Functional genomics of gut bacteria from endangered species of beetles.</title>
        <authorList>
            <person name="Carlos-Shanley C."/>
        </authorList>
    </citation>
    <scope>NUCLEOTIDE SEQUENCE [LARGE SCALE GENOMIC DNA]</scope>
    <source>
        <strain evidence="1 2">S00124</strain>
    </source>
</reference>
<accession>A0ABR6RDE2</accession>
<sequence>MSGCEGKVQTWHIVFRKGGFAGYFYGSIAPRQFA</sequence>
<dbReference type="Proteomes" id="UP000562492">
    <property type="component" value="Unassembled WGS sequence"/>
</dbReference>
<evidence type="ECO:0000313" key="1">
    <source>
        <dbReference type="EMBL" id="MBB6577170.1"/>
    </source>
</evidence>
<name>A0ABR6RDE2_9BURK</name>
<organism evidence="1 2">
    <name type="scientific">Comamonas odontotermitis</name>
    <dbReference type="NCBI Taxonomy" id="379895"/>
    <lineage>
        <taxon>Bacteria</taxon>
        <taxon>Pseudomonadati</taxon>
        <taxon>Pseudomonadota</taxon>
        <taxon>Betaproteobacteria</taxon>
        <taxon>Burkholderiales</taxon>
        <taxon>Comamonadaceae</taxon>
        <taxon>Comamonas</taxon>
    </lineage>
</organism>
<gene>
    <name evidence="1" type="ORF">HNP33_001221</name>
</gene>
<keyword evidence="2" id="KW-1185">Reference proteome</keyword>
<proteinExistence type="predicted"/>